<keyword evidence="3" id="KW-1185">Reference proteome</keyword>
<keyword evidence="1" id="KW-0732">Signal</keyword>
<evidence type="ECO:0000256" key="1">
    <source>
        <dbReference type="SAM" id="SignalP"/>
    </source>
</evidence>
<reference evidence="2 3" key="1">
    <citation type="submission" date="2024-02" db="EMBL/GenBank/DDBJ databases">
        <title>Deinococcus xinjiangensis NBRC 107630.</title>
        <authorList>
            <person name="Ichikawa N."/>
            <person name="Katano-Makiyama Y."/>
            <person name="Hidaka K."/>
        </authorList>
    </citation>
    <scope>NUCLEOTIDE SEQUENCE [LARGE SCALE GENOMIC DNA]</scope>
    <source>
        <strain evidence="2 3">NBRC 107630</strain>
    </source>
</reference>
<feature type="chain" id="PRO_5045279983" evidence="1">
    <location>
        <begin position="22"/>
        <end position="156"/>
    </location>
</feature>
<gene>
    <name evidence="2" type="ORF">Dxin01_04196</name>
</gene>
<organism evidence="2 3">
    <name type="scientific">Deinococcus xinjiangensis</name>
    <dbReference type="NCBI Taxonomy" id="457454"/>
    <lineage>
        <taxon>Bacteria</taxon>
        <taxon>Thermotogati</taxon>
        <taxon>Deinococcota</taxon>
        <taxon>Deinococci</taxon>
        <taxon>Deinococcales</taxon>
        <taxon>Deinococcaceae</taxon>
        <taxon>Deinococcus</taxon>
    </lineage>
</organism>
<protein>
    <submittedName>
        <fullName evidence="2">Uncharacterized protein</fullName>
    </submittedName>
</protein>
<feature type="signal peptide" evidence="1">
    <location>
        <begin position="1"/>
        <end position="21"/>
    </location>
</feature>
<accession>A0ABP9VIE4</accession>
<dbReference type="RefSeq" id="WP_353544381.1">
    <property type="nucleotide sequence ID" value="NZ_BAABRN010000122.1"/>
</dbReference>
<proteinExistence type="predicted"/>
<dbReference type="EMBL" id="BAABRN010000122">
    <property type="protein sequence ID" value="GAA5504426.1"/>
    <property type="molecule type" value="Genomic_DNA"/>
</dbReference>
<sequence length="156" mass="16394">MKRNPVLTLTALAALSAPAFAQTPAVPAAWNAAALSSATYVILDPKIEGNANLISGDQQAGVLAAMKRDSAGAIVRHYPNAKIASDLNTPGAIKVTPIISAPSALVPWAKMSAKMNLQLPDGNQVSLVENFSVLMLWQQQSNAANFAFDQLAKKMP</sequence>
<evidence type="ECO:0000313" key="3">
    <source>
        <dbReference type="Proteomes" id="UP001458946"/>
    </source>
</evidence>
<name>A0ABP9VIE4_9DEIO</name>
<comment type="caution">
    <text evidence="2">The sequence shown here is derived from an EMBL/GenBank/DDBJ whole genome shotgun (WGS) entry which is preliminary data.</text>
</comment>
<evidence type="ECO:0000313" key="2">
    <source>
        <dbReference type="EMBL" id="GAA5504426.1"/>
    </source>
</evidence>
<dbReference type="Proteomes" id="UP001458946">
    <property type="component" value="Unassembled WGS sequence"/>
</dbReference>